<name>A0A0D7BMQ8_9AGAR</name>
<reference evidence="1 2" key="1">
    <citation type="journal article" date="2015" name="Fungal Genet. Biol.">
        <title>Evolution of novel wood decay mechanisms in Agaricales revealed by the genome sequences of Fistulina hepatica and Cylindrobasidium torrendii.</title>
        <authorList>
            <person name="Floudas D."/>
            <person name="Held B.W."/>
            <person name="Riley R."/>
            <person name="Nagy L.G."/>
            <person name="Koehler G."/>
            <person name="Ransdell A.S."/>
            <person name="Younus H."/>
            <person name="Chow J."/>
            <person name="Chiniquy J."/>
            <person name="Lipzen A."/>
            <person name="Tritt A."/>
            <person name="Sun H."/>
            <person name="Haridas S."/>
            <person name="LaButti K."/>
            <person name="Ohm R.A."/>
            <person name="Kues U."/>
            <person name="Blanchette R.A."/>
            <person name="Grigoriev I.V."/>
            <person name="Minto R.E."/>
            <person name="Hibbett D.S."/>
        </authorList>
    </citation>
    <scope>NUCLEOTIDE SEQUENCE [LARGE SCALE GENOMIC DNA]</scope>
    <source>
        <strain evidence="1 2">FP15055 ss-10</strain>
    </source>
</reference>
<dbReference type="EMBL" id="KN880451">
    <property type="protein sequence ID" value="KIY71732.1"/>
    <property type="molecule type" value="Genomic_DNA"/>
</dbReference>
<accession>A0A0D7BMQ8</accession>
<dbReference type="Proteomes" id="UP000054007">
    <property type="component" value="Unassembled WGS sequence"/>
</dbReference>
<sequence length="98" mass="10832">MHRLGLRGLKLELECRGLATSPTSRIVGPLWALSRALWKIPTRSLPSTTHSLGLLFLNSSLYVHLISSEHTLVISTPLASGMRPFDLCPPIDTYWAPP</sequence>
<gene>
    <name evidence="1" type="ORF">CYLTODRAFT_105176</name>
</gene>
<proteinExistence type="predicted"/>
<dbReference type="AlphaFoldDB" id="A0A0D7BMQ8"/>
<evidence type="ECO:0000313" key="1">
    <source>
        <dbReference type="EMBL" id="KIY71732.1"/>
    </source>
</evidence>
<organism evidence="1 2">
    <name type="scientific">Cylindrobasidium torrendii FP15055 ss-10</name>
    <dbReference type="NCBI Taxonomy" id="1314674"/>
    <lineage>
        <taxon>Eukaryota</taxon>
        <taxon>Fungi</taxon>
        <taxon>Dikarya</taxon>
        <taxon>Basidiomycota</taxon>
        <taxon>Agaricomycotina</taxon>
        <taxon>Agaricomycetes</taxon>
        <taxon>Agaricomycetidae</taxon>
        <taxon>Agaricales</taxon>
        <taxon>Marasmiineae</taxon>
        <taxon>Physalacriaceae</taxon>
        <taxon>Cylindrobasidium</taxon>
    </lineage>
</organism>
<protein>
    <submittedName>
        <fullName evidence="1">Uncharacterized protein</fullName>
    </submittedName>
</protein>
<evidence type="ECO:0000313" key="2">
    <source>
        <dbReference type="Proteomes" id="UP000054007"/>
    </source>
</evidence>
<keyword evidence="2" id="KW-1185">Reference proteome</keyword>